<protein>
    <submittedName>
        <fullName evidence="2">Uncharacterized protein</fullName>
    </submittedName>
</protein>
<dbReference type="EMBL" id="VSRR010000092">
    <property type="protein sequence ID" value="MPC09900.1"/>
    <property type="molecule type" value="Genomic_DNA"/>
</dbReference>
<reference evidence="2 3" key="1">
    <citation type="submission" date="2019-05" db="EMBL/GenBank/DDBJ databases">
        <title>Another draft genome of Portunus trituberculatus and its Hox gene families provides insights of decapod evolution.</title>
        <authorList>
            <person name="Jeong J.-H."/>
            <person name="Song I."/>
            <person name="Kim S."/>
            <person name="Choi T."/>
            <person name="Kim D."/>
            <person name="Ryu S."/>
            <person name="Kim W."/>
        </authorList>
    </citation>
    <scope>NUCLEOTIDE SEQUENCE [LARGE SCALE GENOMIC DNA]</scope>
    <source>
        <tissue evidence="2">Muscle</tissue>
    </source>
</reference>
<dbReference type="AlphaFoldDB" id="A0A5B7CKL1"/>
<comment type="caution">
    <text evidence="2">The sequence shown here is derived from an EMBL/GenBank/DDBJ whole genome shotgun (WGS) entry which is preliminary data.</text>
</comment>
<proteinExistence type="predicted"/>
<gene>
    <name evidence="2" type="ORF">E2C01_002518</name>
</gene>
<sequence length="83" mass="9325">MSGREHDKSDDPRRQCNPVSGGSEGWLNVCCGNRRVWTRHAQCGRIPDCVRLHSLTRVLLTAERECVGTGIECAVRLAQYEQV</sequence>
<evidence type="ECO:0000256" key="1">
    <source>
        <dbReference type="SAM" id="MobiDB-lite"/>
    </source>
</evidence>
<organism evidence="2 3">
    <name type="scientific">Portunus trituberculatus</name>
    <name type="common">Swimming crab</name>
    <name type="synonym">Neptunus trituberculatus</name>
    <dbReference type="NCBI Taxonomy" id="210409"/>
    <lineage>
        <taxon>Eukaryota</taxon>
        <taxon>Metazoa</taxon>
        <taxon>Ecdysozoa</taxon>
        <taxon>Arthropoda</taxon>
        <taxon>Crustacea</taxon>
        <taxon>Multicrustacea</taxon>
        <taxon>Malacostraca</taxon>
        <taxon>Eumalacostraca</taxon>
        <taxon>Eucarida</taxon>
        <taxon>Decapoda</taxon>
        <taxon>Pleocyemata</taxon>
        <taxon>Brachyura</taxon>
        <taxon>Eubrachyura</taxon>
        <taxon>Portunoidea</taxon>
        <taxon>Portunidae</taxon>
        <taxon>Portuninae</taxon>
        <taxon>Portunus</taxon>
    </lineage>
</organism>
<evidence type="ECO:0000313" key="3">
    <source>
        <dbReference type="Proteomes" id="UP000324222"/>
    </source>
</evidence>
<name>A0A5B7CKL1_PORTR</name>
<feature type="region of interest" description="Disordered" evidence="1">
    <location>
        <begin position="1"/>
        <end position="25"/>
    </location>
</feature>
<accession>A0A5B7CKL1</accession>
<evidence type="ECO:0000313" key="2">
    <source>
        <dbReference type="EMBL" id="MPC09900.1"/>
    </source>
</evidence>
<keyword evidence="3" id="KW-1185">Reference proteome</keyword>
<feature type="compositionally biased region" description="Basic and acidic residues" evidence="1">
    <location>
        <begin position="1"/>
        <end position="14"/>
    </location>
</feature>
<dbReference type="Proteomes" id="UP000324222">
    <property type="component" value="Unassembled WGS sequence"/>
</dbReference>